<feature type="region of interest" description="Disordered" evidence="1">
    <location>
        <begin position="25"/>
        <end position="46"/>
    </location>
</feature>
<evidence type="ECO:0000313" key="3">
    <source>
        <dbReference type="Proteomes" id="UP000076079"/>
    </source>
</evidence>
<sequence length="335" mass="36551">MNPHVQMQQELAALGIASEMLGPSEDLALPGAGPQQALQASPRDVTSSIAAHSPTLDTLGLRLELDPGARMLSVISRHGATFQVRPGLVDEPPRAADEAGMARVELVRQGRFLIESLGGTPLVLGYTQPPYLHLRPIYAWPVPPLEEWIVSSRDKWMLGEVHEGVGADAWRRTSLAGQLARLSESDAMDVAALIAAGRLQDLVSDVELAPRRWARSLDAAAKAALEQQAVRRAEALGDDLEDLFETLSADMSEASLAWRRLCHRRDDIESVRVLLREASAGSELEKVLESADRTGRAVRINLDQTVSAADERLRRVALGDPSAWWGSTDLEAHYF</sequence>
<dbReference type="Proteomes" id="UP000076079">
    <property type="component" value="Chromosome"/>
</dbReference>
<evidence type="ECO:0000313" key="2">
    <source>
        <dbReference type="EMBL" id="AMY12868.1"/>
    </source>
</evidence>
<dbReference type="AlphaFoldDB" id="A0A143PXC4"/>
<keyword evidence="3" id="KW-1185">Reference proteome</keyword>
<name>A0A143PXC4_LUTPR</name>
<gene>
    <name evidence="2" type="ORF">LuPra_06152</name>
</gene>
<dbReference type="STRING" id="1855912.LuPra_06152"/>
<accession>A0A143PXC4</accession>
<dbReference type="EMBL" id="CP015136">
    <property type="protein sequence ID" value="AMY12868.1"/>
    <property type="molecule type" value="Genomic_DNA"/>
</dbReference>
<reference evidence="3" key="2">
    <citation type="submission" date="2016-04" db="EMBL/GenBank/DDBJ databases">
        <title>First Complete Genome Sequence of a Subdivision 6 Acidobacterium.</title>
        <authorList>
            <person name="Huang S."/>
            <person name="Vieira S."/>
            <person name="Bunk B."/>
            <person name="Riedel T."/>
            <person name="Sproeer C."/>
            <person name="Overmann J."/>
        </authorList>
    </citation>
    <scope>NUCLEOTIDE SEQUENCE [LARGE SCALE GENOMIC DNA]</scope>
    <source>
        <strain evidence="3">DSM 100886 HEG_-6_39</strain>
    </source>
</reference>
<evidence type="ECO:0000256" key="1">
    <source>
        <dbReference type="SAM" id="MobiDB-lite"/>
    </source>
</evidence>
<protein>
    <submittedName>
        <fullName evidence="2">Uncharacterized protein</fullName>
    </submittedName>
</protein>
<organism evidence="2 3">
    <name type="scientific">Luteitalea pratensis</name>
    <dbReference type="NCBI Taxonomy" id="1855912"/>
    <lineage>
        <taxon>Bacteria</taxon>
        <taxon>Pseudomonadati</taxon>
        <taxon>Acidobacteriota</taxon>
        <taxon>Vicinamibacteria</taxon>
        <taxon>Vicinamibacterales</taxon>
        <taxon>Vicinamibacteraceae</taxon>
        <taxon>Luteitalea</taxon>
    </lineage>
</organism>
<feature type="compositionally biased region" description="Polar residues" evidence="1">
    <location>
        <begin position="36"/>
        <end position="46"/>
    </location>
</feature>
<proteinExistence type="predicted"/>
<dbReference type="RefSeq" id="WP_110174286.1">
    <property type="nucleotide sequence ID" value="NZ_CP015136.1"/>
</dbReference>
<reference evidence="2 3" key="1">
    <citation type="journal article" date="2016" name="Genome Announc.">
        <title>First Complete Genome Sequence of a Subdivision 6 Acidobacterium Strain.</title>
        <authorList>
            <person name="Huang S."/>
            <person name="Vieira S."/>
            <person name="Bunk B."/>
            <person name="Riedel T."/>
            <person name="Sproer C."/>
            <person name="Overmann J."/>
        </authorList>
    </citation>
    <scope>NUCLEOTIDE SEQUENCE [LARGE SCALE GENOMIC DNA]</scope>
    <source>
        <strain evidence="3">DSM 100886 HEG_-6_39</strain>
    </source>
</reference>
<dbReference type="KEGG" id="abac:LuPra_06152"/>